<dbReference type="GO" id="GO:0050897">
    <property type="term" value="F:cobalt ion binding"/>
    <property type="evidence" value="ECO:0007669"/>
    <property type="project" value="TreeGrafter"/>
</dbReference>
<evidence type="ECO:0000313" key="9">
    <source>
        <dbReference type="EMBL" id="PYI55509.1"/>
    </source>
</evidence>
<dbReference type="InterPro" id="IPR045861">
    <property type="entry name" value="CorA_cytoplasmic_dom"/>
</dbReference>
<evidence type="ECO:0000313" key="10">
    <source>
        <dbReference type="Proteomes" id="UP000247476"/>
    </source>
</evidence>
<gene>
    <name evidence="8 9" type="primary">corA</name>
    <name evidence="9" type="ORF">DLM86_07180</name>
</gene>
<dbReference type="CDD" id="cd12831">
    <property type="entry name" value="TmCorA-like_u2"/>
    <property type="match status" value="1"/>
</dbReference>
<comment type="similarity">
    <text evidence="2 8">Belongs to the CorA metal ion transporter (MIT) (TC 1.A.35) family.</text>
</comment>
<dbReference type="FunFam" id="1.20.58.340:FF:000012">
    <property type="entry name" value="Magnesium transport protein CorA"/>
    <property type="match status" value="1"/>
</dbReference>
<dbReference type="InterPro" id="IPR002523">
    <property type="entry name" value="MgTranspt_CorA/ZnTranspt_ZntB"/>
</dbReference>
<dbReference type="GO" id="GO:0015087">
    <property type="term" value="F:cobalt ion transmembrane transporter activity"/>
    <property type="evidence" value="ECO:0007669"/>
    <property type="project" value="UniProtKB-UniRule"/>
</dbReference>
<organism evidence="9 10">
    <name type="scientific">Paenibacillus flagellatus</name>
    <dbReference type="NCBI Taxonomy" id="2211139"/>
    <lineage>
        <taxon>Bacteria</taxon>
        <taxon>Bacillati</taxon>
        <taxon>Bacillota</taxon>
        <taxon>Bacilli</taxon>
        <taxon>Bacillales</taxon>
        <taxon>Paenibacillaceae</taxon>
        <taxon>Paenibacillus</taxon>
    </lineage>
</organism>
<dbReference type="AlphaFoldDB" id="A0A2V5K7S4"/>
<dbReference type="SUPFAM" id="SSF143865">
    <property type="entry name" value="CorA soluble domain-like"/>
    <property type="match status" value="1"/>
</dbReference>
<name>A0A2V5K7S4_9BACL</name>
<feature type="transmembrane region" description="Helical" evidence="8">
    <location>
        <begin position="289"/>
        <end position="309"/>
    </location>
</feature>
<dbReference type="PANTHER" id="PTHR46494">
    <property type="entry name" value="CORA FAMILY METAL ION TRANSPORTER (EUROFUNG)"/>
    <property type="match status" value="1"/>
</dbReference>
<sequence>MLRTFAVTRDGNRMADLPLEQLNGPDIGWYWVDFNAPTEEEARALELHFRFHPLAIEDCYHLLQRPKLDHYGDVHFFVLHALDQKSLSAREVDAFVGPGFLVTFHHQELMELDDAWERITSDRSLWTRGHLYAMYTVVDKLVDQYFPAVYLIEDQLLEIETTGGPSASRTLMNDVFDIRSKLLKLRKTVMPMRDLLYRIVNSERVAGLKEQHVYFTDIYDHLLKLSEMIEANREMTADMRDNYLSLSSNRMNAIMKRLTVITTVFMPLTFIAGIYGMNFDFMPELRWQWGYFAVLGVMLGIGAGMFVWFRRKGWFE</sequence>
<comment type="subcellular location">
    <subcellularLocation>
        <location evidence="1">Cell membrane</location>
        <topology evidence="1">Multi-pass membrane protein</topology>
    </subcellularLocation>
    <subcellularLocation>
        <location evidence="8">Membrane</location>
        <topology evidence="8">Multi-pass membrane protein</topology>
    </subcellularLocation>
</comment>
<evidence type="ECO:0000256" key="6">
    <source>
        <dbReference type="ARBA" id="ARBA00022989"/>
    </source>
</evidence>
<keyword evidence="8" id="KW-0460">Magnesium</keyword>
<evidence type="ECO:0000256" key="5">
    <source>
        <dbReference type="ARBA" id="ARBA00022692"/>
    </source>
</evidence>
<dbReference type="NCBIfam" id="TIGR00383">
    <property type="entry name" value="corA"/>
    <property type="match status" value="1"/>
</dbReference>
<dbReference type="RefSeq" id="WP_110839311.1">
    <property type="nucleotide sequence ID" value="NZ_QJVJ01000003.1"/>
</dbReference>
<evidence type="ECO:0000256" key="7">
    <source>
        <dbReference type="ARBA" id="ARBA00023136"/>
    </source>
</evidence>
<dbReference type="Gene3D" id="1.20.58.340">
    <property type="entry name" value="Magnesium transport protein CorA, transmembrane region"/>
    <property type="match status" value="2"/>
</dbReference>
<keyword evidence="3 8" id="KW-0813">Transport</keyword>
<keyword evidence="5 8" id="KW-0812">Transmembrane</keyword>
<feature type="transmembrane region" description="Helical" evidence="8">
    <location>
        <begin position="258"/>
        <end position="277"/>
    </location>
</feature>
<reference evidence="9 10" key="1">
    <citation type="submission" date="2018-05" db="EMBL/GenBank/DDBJ databases">
        <title>Paenibacillus flagellatus sp. nov., isolated from selenium mineral soil.</title>
        <authorList>
            <person name="Dai X."/>
        </authorList>
    </citation>
    <scope>NUCLEOTIDE SEQUENCE [LARGE SCALE GENOMIC DNA]</scope>
    <source>
        <strain evidence="9 10">DXL2</strain>
    </source>
</reference>
<evidence type="ECO:0000256" key="2">
    <source>
        <dbReference type="ARBA" id="ARBA00009765"/>
    </source>
</evidence>
<dbReference type="OrthoDB" id="9803416at2"/>
<dbReference type="GO" id="GO:0015095">
    <property type="term" value="F:magnesium ion transmembrane transporter activity"/>
    <property type="evidence" value="ECO:0007669"/>
    <property type="project" value="UniProtKB-UniRule"/>
</dbReference>
<keyword evidence="8" id="KW-0406">Ion transport</keyword>
<dbReference type="PANTHER" id="PTHR46494:SF1">
    <property type="entry name" value="CORA FAMILY METAL ION TRANSPORTER (EUROFUNG)"/>
    <property type="match status" value="1"/>
</dbReference>
<dbReference type="GO" id="GO:0000287">
    <property type="term" value="F:magnesium ion binding"/>
    <property type="evidence" value="ECO:0007669"/>
    <property type="project" value="TreeGrafter"/>
</dbReference>
<dbReference type="InterPro" id="IPR004488">
    <property type="entry name" value="Mg/Co-transport_prot_CorA"/>
</dbReference>
<dbReference type="GO" id="GO:0005886">
    <property type="term" value="C:plasma membrane"/>
    <property type="evidence" value="ECO:0007669"/>
    <property type="project" value="UniProtKB-SubCell"/>
</dbReference>
<dbReference type="InterPro" id="IPR045863">
    <property type="entry name" value="CorA_TM1_TM2"/>
</dbReference>
<comment type="caution">
    <text evidence="9">The sequence shown here is derived from an EMBL/GenBank/DDBJ whole genome shotgun (WGS) entry which is preliminary data.</text>
</comment>
<keyword evidence="7 8" id="KW-0472">Membrane</keyword>
<dbReference type="EMBL" id="QJVJ01000003">
    <property type="protein sequence ID" value="PYI55509.1"/>
    <property type="molecule type" value="Genomic_DNA"/>
</dbReference>
<dbReference type="Gene3D" id="3.30.460.20">
    <property type="entry name" value="CorA soluble domain-like"/>
    <property type="match status" value="1"/>
</dbReference>
<accession>A0A2V5K7S4</accession>
<keyword evidence="6 8" id="KW-1133">Transmembrane helix</keyword>
<protein>
    <recommendedName>
        <fullName evidence="8">Magnesium transport protein CorA</fullName>
    </recommendedName>
</protein>
<evidence type="ECO:0000256" key="4">
    <source>
        <dbReference type="ARBA" id="ARBA00022475"/>
    </source>
</evidence>
<evidence type="ECO:0000256" key="3">
    <source>
        <dbReference type="ARBA" id="ARBA00022448"/>
    </source>
</evidence>
<evidence type="ECO:0000256" key="1">
    <source>
        <dbReference type="ARBA" id="ARBA00004651"/>
    </source>
</evidence>
<comment type="function">
    <text evidence="8">Mediates influx of magnesium ions.</text>
</comment>
<dbReference type="SUPFAM" id="SSF144083">
    <property type="entry name" value="Magnesium transport protein CorA, transmembrane region"/>
    <property type="match status" value="1"/>
</dbReference>
<keyword evidence="10" id="KW-1185">Reference proteome</keyword>
<keyword evidence="4 8" id="KW-1003">Cell membrane</keyword>
<proteinExistence type="inferred from homology"/>
<evidence type="ECO:0000256" key="8">
    <source>
        <dbReference type="RuleBase" id="RU362010"/>
    </source>
</evidence>
<dbReference type="Proteomes" id="UP000247476">
    <property type="component" value="Unassembled WGS sequence"/>
</dbReference>
<dbReference type="Pfam" id="PF01544">
    <property type="entry name" value="CorA"/>
    <property type="match status" value="1"/>
</dbReference>